<name>A0ABV5AJY8_9BACL</name>
<organism evidence="1 2">
    <name type="scientific">Alicyclobacillus fastidiosus</name>
    <dbReference type="NCBI Taxonomy" id="392011"/>
    <lineage>
        <taxon>Bacteria</taxon>
        <taxon>Bacillati</taxon>
        <taxon>Bacillota</taxon>
        <taxon>Bacilli</taxon>
        <taxon>Bacillales</taxon>
        <taxon>Alicyclobacillaceae</taxon>
        <taxon>Alicyclobacillus</taxon>
    </lineage>
</organism>
<evidence type="ECO:0000313" key="2">
    <source>
        <dbReference type="Proteomes" id="UP001579974"/>
    </source>
</evidence>
<dbReference type="RefSeq" id="WP_275475926.1">
    <property type="nucleotide sequence ID" value="NZ_CP162940.1"/>
</dbReference>
<dbReference type="Gene3D" id="3.20.20.190">
    <property type="entry name" value="Phosphatidylinositol (PI) phosphodiesterase"/>
    <property type="match status" value="1"/>
</dbReference>
<reference evidence="1 2" key="1">
    <citation type="journal article" date="2024" name="Int. J. Mol. Sci.">
        <title>Exploration of Alicyclobacillus spp. Genome in Search of Antibiotic Resistance.</title>
        <authorList>
            <person name="Bucka-Kolendo J."/>
            <person name="Kiousi D.E."/>
            <person name="Dekowska A."/>
            <person name="Mikolajczuk-Szczyrba A."/>
            <person name="Karadedos D.M."/>
            <person name="Michael P."/>
            <person name="Galanis A."/>
            <person name="Sokolowska B."/>
        </authorList>
    </citation>
    <scope>NUCLEOTIDE SEQUENCE [LARGE SCALE GENOMIC DNA]</scope>
    <source>
        <strain evidence="1 2">KKP 3000</strain>
    </source>
</reference>
<evidence type="ECO:0000313" key="1">
    <source>
        <dbReference type="EMBL" id="MFB5192609.1"/>
    </source>
</evidence>
<comment type="caution">
    <text evidence="1">The sequence shown here is derived from an EMBL/GenBank/DDBJ whole genome shotgun (WGS) entry which is preliminary data.</text>
</comment>
<sequence>MTATEQYQIPLLKDVILATSLPLMIDVKSEITVDFICDVLQATHAVSRALIVGGNAIAHQKARSRLPMVQLGLTWNELIQPSLEVIESCHYDYFNPPWWLLMEQDSEEPKLRSDTVAEMHNHGVRVSVWTRIIVNARTTIEAEVERANLCRQFRRIKSFIGGELCTIRGTL</sequence>
<gene>
    <name evidence="1" type="ORF">KKP3000_001818</name>
</gene>
<protein>
    <submittedName>
        <fullName evidence="1">Uncharacterized protein</fullName>
    </submittedName>
</protein>
<keyword evidence="2" id="KW-1185">Reference proteome</keyword>
<accession>A0ABV5AJY8</accession>
<proteinExistence type="predicted"/>
<dbReference type="InterPro" id="IPR017946">
    <property type="entry name" value="PLC-like_Pdiesterase_TIM-brl"/>
</dbReference>
<dbReference type="Proteomes" id="UP001579974">
    <property type="component" value="Unassembled WGS sequence"/>
</dbReference>
<dbReference type="SUPFAM" id="SSF51695">
    <property type="entry name" value="PLC-like phosphodiesterases"/>
    <property type="match status" value="1"/>
</dbReference>
<dbReference type="EMBL" id="JBDXSU010000025">
    <property type="protein sequence ID" value="MFB5192609.1"/>
    <property type="molecule type" value="Genomic_DNA"/>
</dbReference>